<feature type="domain" description="YjeF N-terminal" evidence="21">
    <location>
        <begin position="9"/>
        <end position="215"/>
    </location>
</feature>
<keyword evidence="12 17" id="KW-0456">Lyase</keyword>
<dbReference type="PANTHER" id="PTHR12592:SF0">
    <property type="entry name" value="ATP-DEPENDENT (S)-NAD(P)H-HYDRATE DEHYDRATASE"/>
    <property type="match status" value="1"/>
</dbReference>
<evidence type="ECO:0000256" key="14">
    <source>
        <dbReference type="ARBA" id="ARBA00025153"/>
    </source>
</evidence>
<dbReference type="InterPro" id="IPR036652">
    <property type="entry name" value="YjeF_N_dom_sf"/>
</dbReference>
<keyword evidence="5 18" id="KW-0479">Metal-binding</keyword>
<evidence type="ECO:0000259" key="21">
    <source>
        <dbReference type="PROSITE" id="PS51385"/>
    </source>
</evidence>
<feature type="binding site" evidence="18">
    <location>
        <position position="125"/>
    </location>
    <ligand>
        <name>K(+)</name>
        <dbReference type="ChEBI" id="CHEBI:29103"/>
    </ligand>
</feature>
<dbReference type="GO" id="GO:0052856">
    <property type="term" value="F:NAD(P)HX epimerase activity"/>
    <property type="evidence" value="ECO:0007669"/>
    <property type="project" value="UniProtKB-UniRule"/>
</dbReference>
<gene>
    <name evidence="17" type="primary">nnrD</name>
    <name evidence="18" type="synonym">nnrE</name>
    <name evidence="22" type="ORF">CBW46_004830</name>
</gene>
<evidence type="ECO:0000256" key="18">
    <source>
        <dbReference type="HAMAP-Rule" id="MF_01966"/>
    </source>
</evidence>
<dbReference type="PANTHER" id="PTHR12592">
    <property type="entry name" value="ATP-DEPENDENT (S)-NAD(P)H-HYDRATE DEHYDRATASE FAMILY MEMBER"/>
    <property type="match status" value="1"/>
</dbReference>
<comment type="similarity">
    <text evidence="17">Belongs to the NnrD/CARKD family.</text>
</comment>
<protein>
    <recommendedName>
        <fullName evidence="19">Bifunctional NAD(P)H-hydrate repair enzyme</fullName>
    </recommendedName>
    <alternativeName>
        <fullName evidence="19">Nicotinamide nucleotide repair protein</fullName>
    </alternativeName>
    <domain>
        <recommendedName>
            <fullName evidence="19">ADP-dependent (S)-NAD(P)H-hydrate dehydratase</fullName>
            <ecNumber evidence="19">4.2.1.136</ecNumber>
        </recommendedName>
        <alternativeName>
            <fullName evidence="19">ADP-dependent NAD(P)HX dehydratase</fullName>
        </alternativeName>
    </domain>
    <domain>
        <recommendedName>
            <fullName evidence="19">NAD(P)H-hydrate epimerase</fullName>
            <ecNumber evidence="19">5.1.99.6</ecNumber>
        </recommendedName>
    </domain>
</protein>
<comment type="subunit">
    <text evidence="17">Homotetramer.</text>
</comment>
<evidence type="ECO:0000256" key="2">
    <source>
        <dbReference type="ARBA" id="ARBA00000909"/>
    </source>
</evidence>
<reference evidence="22" key="1">
    <citation type="submission" date="2018-06" db="EMBL/GenBank/DDBJ databases">
        <title>Paenibacillus xerothermodurans sp. nov. an extremely dry heat resistant spore forming bacterium isolated from the soil of Cape Canaveral, Florida.</title>
        <authorList>
            <person name="Seuylemezian A."/>
            <person name="Kaur N."/>
            <person name="Patil P."/>
            <person name="Patil P."/>
            <person name="Mayilraj S."/>
            <person name="Vaishampayan P."/>
        </authorList>
    </citation>
    <scope>NUCLEOTIDE SEQUENCE [LARGE SCALE GENOMIC DNA]</scope>
    <source>
        <strain evidence="22">ATCC 27380</strain>
    </source>
</reference>
<evidence type="ECO:0000256" key="17">
    <source>
        <dbReference type="HAMAP-Rule" id="MF_01965"/>
    </source>
</evidence>
<comment type="similarity">
    <text evidence="4 19">In the C-terminal section; belongs to the NnrD/CARKD family.</text>
</comment>
<dbReference type="SUPFAM" id="SSF53613">
    <property type="entry name" value="Ribokinase-like"/>
    <property type="match status" value="1"/>
</dbReference>
<comment type="catalytic activity">
    <reaction evidence="1 18 19">
        <text>(6R)-NADHX = (6S)-NADHX</text>
        <dbReference type="Rhea" id="RHEA:32215"/>
        <dbReference type="ChEBI" id="CHEBI:64074"/>
        <dbReference type="ChEBI" id="CHEBI:64075"/>
        <dbReference type="EC" id="5.1.99.6"/>
    </reaction>
</comment>
<evidence type="ECO:0000256" key="6">
    <source>
        <dbReference type="ARBA" id="ARBA00022741"/>
    </source>
</evidence>
<feature type="binding site" evidence="17">
    <location>
        <position position="455"/>
    </location>
    <ligand>
        <name>AMP</name>
        <dbReference type="ChEBI" id="CHEBI:456215"/>
    </ligand>
</feature>
<evidence type="ECO:0000259" key="20">
    <source>
        <dbReference type="PROSITE" id="PS51383"/>
    </source>
</evidence>
<evidence type="ECO:0000256" key="15">
    <source>
        <dbReference type="ARBA" id="ARBA00048238"/>
    </source>
</evidence>
<evidence type="ECO:0000256" key="12">
    <source>
        <dbReference type="ARBA" id="ARBA00023239"/>
    </source>
</evidence>
<keyword evidence="7 17" id="KW-0067">ATP-binding</keyword>
<dbReference type="NCBIfam" id="TIGR00196">
    <property type="entry name" value="yjeF_cterm"/>
    <property type="match status" value="1"/>
</dbReference>
<feature type="binding site" evidence="17">
    <location>
        <position position="336"/>
    </location>
    <ligand>
        <name>(6S)-NADPHX</name>
        <dbReference type="ChEBI" id="CHEBI:64076"/>
    </ligand>
</feature>
<dbReference type="GO" id="GO:0046872">
    <property type="term" value="F:metal ion binding"/>
    <property type="evidence" value="ECO:0007669"/>
    <property type="project" value="UniProtKB-UniRule"/>
</dbReference>
<evidence type="ECO:0000256" key="13">
    <source>
        <dbReference type="ARBA" id="ARBA00023268"/>
    </source>
</evidence>
<dbReference type="NCBIfam" id="TIGR00197">
    <property type="entry name" value="yjeF_nterm"/>
    <property type="match status" value="1"/>
</dbReference>
<dbReference type="GO" id="GO:0052855">
    <property type="term" value="F:ADP-dependent NAD(P)H-hydrate dehydratase activity"/>
    <property type="evidence" value="ECO:0007669"/>
    <property type="project" value="UniProtKB-UniRule"/>
</dbReference>
<dbReference type="PROSITE" id="PS51385">
    <property type="entry name" value="YJEF_N"/>
    <property type="match status" value="1"/>
</dbReference>
<comment type="caution">
    <text evidence="22">The sequence shown here is derived from an EMBL/GenBank/DDBJ whole genome shotgun (WGS) entry which is preliminary data.</text>
</comment>
<feature type="binding site" evidence="18">
    <location>
        <begin position="129"/>
        <end position="135"/>
    </location>
    <ligand>
        <name>(6S)-NADPHX</name>
        <dbReference type="ChEBI" id="CHEBI:64076"/>
    </ligand>
</feature>
<dbReference type="HAMAP" id="MF_01966">
    <property type="entry name" value="NADHX_epimerase"/>
    <property type="match status" value="1"/>
</dbReference>
<feature type="binding site" evidence="17">
    <location>
        <position position="389"/>
    </location>
    <ligand>
        <name>(6S)-NADPHX</name>
        <dbReference type="ChEBI" id="CHEBI:64076"/>
    </ligand>
</feature>
<feature type="binding site" evidence="17">
    <location>
        <position position="265"/>
    </location>
    <ligand>
        <name>(6S)-NADPHX</name>
        <dbReference type="ChEBI" id="CHEBI:64076"/>
    </ligand>
</feature>
<dbReference type="SUPFAM" id="SSF64153">
    <property type="entry name" value="YjeF N-terminal domain-like"/>
    <property type="match status" value="1"/>
</dbReference>
<evidence type="ECO:0000256" key="5">
    <source>
        <dbReference type="ARBA" id="ARBA00022723"/>
    </source>
</evidence>
<dbReference type="InterPro" id="IPR000631">
    <property type="entry name" value="CARKD"/>
</dbReference>
<comment type="function">
    <text evidence="14 19">Bifunctional enzyme that catalyzes the epimerization of the S- and R-forms of NAD(P)HX and the dehydration of the S-form of NAD(P)HX at the expense of ADP, which is converted to AMP. This allows the repair of both epimers of NAD(P)HX, a damaged form of NAD(P)H that is a result of enzymatic or heat-dependent hydration.</text>
</comment>
<dbReference type="RefSeq" id="WP_089198884.1">
    <property type="nucleotide sequence ID" value="NZ_NHRJ02000002.1"/>
</dbReference>
<evidence type="ECO:0000256" key="11">
    <source>
        <dbReference type="ARBA" id="ARBA00023235"/>
    </source>
</evidence>
<comment type="similarity">
    <text evidence="18">Belongs to the NnrE/AIBP family.</text>
</comment>
<dbReference type="Pfam" id="PF01256">
    <property type="entry name" value="Carb_kinase"/>
    <property type="match status" value="1"/>
</dbReference>
<keyword evidence="8 17" id="KW-0521">NADP</keyword>
<dbReference type="EC" id="4.2.1.136" evidence="19"/>
<keyword evidence="23" id="KW-1185">Reference proteome</keyword>
<evidence type="ECO:0000256" key="19">
    <source>
        <dbReference type="PIRNR" id="PIRNR017184"/>
    </source>
</evidence>
<evidence type="ECO:0000256" key="7">
    <source>
        <dbReference type="ARBA" id="ARBA00022840"/>
    </source>
</evidence>
<proteinExistence type="inferred from homology"/>
<evidence type="ECO:0000256" key="1">
    <source>
        <dbReference type="ARBA" id="ARBA00000013"/>
    </source>
</evidence>
<comment type="function">
    <text evidence="18">Catalyzes the epimerization of the S- and R-forms of NAD(P)HX, a damaged form of NAD(P)H that is a result of enzymatic or heat-dependent hydration. This is a prerequisite for the S-specific NAD(P)H-hydrate dehydratase to allow the repair of both epimers of NAD(P)HX.</text>
</comment>
<evidence type="ECO:0000256" key="9">
    <source>
        <dbReference type="ARBA" id="ARBA00022958"/>
    </source>
</evidence>
<sequence>MYVVTSKEMREMDRYTIEQIGIPALVLMENAGRAVAEEVLSYNQPALQRVAILLGKGNNGADGIVTARHLLDAGREVRLIYAVDPADLAGDAAVQRAIAEKLNIPFDIYDSDSMMHWDDFDGIIDALLGTGSRGTPRDNIASLIRAANASGLPIFAIDVPSGLNADTGAVHDPCVHATITVALGFTKRGIEQQPGAAYAGQVVVRFIGIPRDTAARVGVSTFRTNERLLTDKLHVDRHWARNANAHKGSYGHVLVAAGSRPMGGAGLLCAMAALRAGSGLVTWALPDKLLDPMLGRLPEAMLRGLPDGGLGDWREVRAEHLTELAAGKSAMVFGPGVGRWENDSHWLRKVWETTTCPLVLDADALNMISSAQDFGRWPARTAPVILTPHPGEMGRLAGKETAEVQRDRIDIARQYAERHNVTLVLKGARTVVATPEGEVFINPTGNPGMATGGTGDVLAGMTAGLLAQGMSSAQAAVLGVYLHGDAGDRAAAARRSAASLVASDILNYL</sequence>
<dbReference type="GO" id="GO:0110051">
    <property type="term" value="P:metabolite repair"/>
    <property type="evidence" value="ECO:0007669"/>
    <property type="project" value="TreeGrafter"/>
</dbReference>
<dbReference type="InterPro" id="IPR029056">
    <property type="entry name" value="Ribokinase-like"/>
</dbReference>
<keyword evidence="11 18" id="KW-0413">Isomerase</keyword>
<dbReference type="GO" id="GO:0046496">
    <property type="term" value="P:nicotinamide nucleotide metabolic process"/>
    <property type="evidence" value="ECO:0007669"/>
    <property type="project" value="UniProtKB-UniRule"/>
</dbReference>
<evidence type="ECO:0000256" key="10">
    <source>
        <dbReference type="ARBA" id="ARBA00023027"/>
    </source>
</evidence>
<comment type="catalytic activity">
    <reaction evidence="2 18 19">
        <text>(6R)-NADPHX = (6S)-NADPHX</text>
        <dbReference type="Rhea" id="RHEA:32227"/>
        <dbReference type="ChEBI" id="CHEBI:64076"/>
        <dbReference type="ChEBI" id="CHEBI:64077"/>
        <dbReference type="EC" id="5.1.99.6"/>
    </reaction>
</comment>
<dbReference type="Gene3D" id="3.40.50.10260">
    <property type="entry name" value="YjeF N-terminal domain"/>
    <property type="match status" value="1"/>
</dbReference>
<keyword evidence="13" id="KW-0511">Multifunctional enzyme</keyword>
<keyword evidence="6 17" id="KW-0547">Nucleotide-binding</keyword>
<comment type="similarity">
    <text evidence="3 19">In the N-terminal section; belongs to the NnrE/AIBP family.</text>
</comment>
<feature type="binding site" evidence="17">
    <location>
        <begin position="426"/>
        <end position="430"/>
    </location>
    <ligand>
        <name>AMP</name>
        <dbReference type="ChEBI" id="CHEBI:456215"/>
    </ligand>
</feature>
<dbReference type="OrthoDB" id="9806925at2"/>
<feature type="binding site" evidence="18">
    <location>
        <position position="158"/>
    </location>
    <ligand>
        <name>(6S)-NADPHX</name>
        <dbReference type="ChEBI" id="CHEBI:64076"/>
    </ligand>
</feature>
<dbReference type="Gene3D" id="3.40.1190.20">
    <property type="match status" value="1"/>
</dbReference>
<dbReference type="CDD" id="cd01171">
    <property type="entry name" value="YXKO-related"/>
    <property type="match status" value="1"/>
</dbReference>
<comment type="catalytic activity">
    <reaction evidence="16 17 19">
        <text>(6S)-NADPHX + ADP = AMP + phosphate + NADPH + H(+)</text>
        <dbReference type="Rhea" id="RHEA:32235"/>
        <dbReference type="ChEBI" id="CHEBI:15378"/>
        <dbReference type="ChEBI" id="CHEBI:43474"/>
        <dbReference type="ChEBI" id="CHEBI:57783"/>
        <dbReference type="ChEBI" id="CHEBI:64076"/>
        <dbReference type="ChEBI" id="CHEBI:456215"/>
        <dbReference type="ChEBI" id="CHEBI:456216"/>
        <dbReference type="EC" id="4.2.1.136"/>
    </reaction>
</comment>
<organism evidence="22 23">
    <name type="scientific">Paenibacillus xerothermodurans</name>
    <dbReference type="NCBI Taxonomy" id="1977292"/>
    <lineage>
        <taxon>Bacteria</taxon>
        <taxon>Bacillati</taxon>
        <taxon>Bacillota</taxon>
        <taxon>Bacilli</taxon>
        <taxon>Bacillales</taxon>
        <taxon>Paenibacillaceae</taxon>
        <taxon>Paenibacillus</taxon>
    </lineage>
</organism>
<keyword evidence="10 17" id="KW-0520">NAD</keyword>
<dbReference type="AlphaFoldDB" id="A0A2W1NSI4"/>
<comment type="function">
    <text evidence="17">Catalyzes the dehydration of the S-form of NAD(P)HX at the expense of ADP, which is converted to AMP. Together with NAD(P)HX epimerase, which catalyzes the epimerization of the S- and R-forms, the enzyme allows the repair of both epimers of NAD(P)HX, a damaged form of NAD(P)H that is a result of enzymatic or heat-dependent hydration.</text>
</comment>
<evidence type="ECO:0000256" key="16">
    <source>
        <dbReference type="ARBA" id="ARBA00049209"/>
    </source>
</evidence>
<dbReference type="EC" id="5.1.99.6" evidence="19"/>
<dbReference type="Proteomes" id="UP000214746">
    <property type="component" value="Unassembled WGS sequence"/>
</dbReference>
<dbReference type="Pfam" id="PF03853">
    <property type="entry name" value="YjeF_N"/>
    <property type="match status" value="1"/>
</dbReference>
<comment type="cofactor">
    <cofactor evidence="18 19">
        <name>K(+)</name>
        <dbReference type="ChEBI" id="CHEBI:29103"/>
    </cofactor>
    <text evidence="18 19">Binds 1 potassium ion per subunit.</text>
</comment>
<feature type="binding site" evidence="18">
    <location>
        <position position="161"/>
    </location>
    <ligand>
        <name>K(+)</name>
        <dbReference type="ChEBI" id="CHEBI:29103"/>
    </ligand>
</feature>
<feature type="binding site" evidence="17">
    <location>
        <position position="456"/>
    </location>
    <ligand>
        <name>(6S)-NADPHX</name>
        <dbReference type="ChEBI" id="CHEBI:64076"/>
    </ligand>
</feature>
<dbReference type="PROSITE" id="PS51383">
    <property type="entry name" value="YJEF_C_3"/>
    <property type="match status" value="1"/>
</dbReference>
<evidence type="ECO:0000256" key="3">
    <source>
        <dbReference type="ARBA" id="ARBA00006001"/>
    </source>
</evidence>
<comment type="cofactor">
    <cofactor evidence="17">
        <name>Mg(2+)</name>
        <dbReference type="ChEBI" id="CHEBI:18420"/>
    </cofactor>
</comment>
<accession>A0A2W1NSI4</accession>
<dbReference type="HAMAP" id="MF_01965">
    <property type="entry name" value="NADHX_dehydratase"/>
    <property type="match status" value="1"/>
</dbReference>
<evidence type="ECO:0000313" key="22">
    <source>
        <dbReference type="EMBL" id="PZE21743.1"/>
    </source>
</evidence>
<name>A0A2W1NSI4_PAEXE</name>
<comment type="catalytic activity">
    <reaction evidence="15 17 19">
        <text>(6S)-NADHX + ADP = AMP + phosphate + NADH + H(+)</text>
        <dbReference type="Rhea" id="RHEA:32223"/>
        <dbReference type="ChEBI" id="CHEBI:15378"/>
        <dbReference type="ChEBI" id="CHEBI:43474"/>
        <dbReference type="ChEBI" id="CHEBI:57945"/>
        <dbReference type="ChEBI" id="CHEBI:64074"/>
        <dbReference type="ChEBI" id="CHEBI:456215"/>
        <dbReference type="ChEBI" id="CHEBI:456216"/>
        <dbReference type="EC" id="4.2.1.136"/>
    </reaction>
</comment>
<dbReference type="GO" id="GO:0005524">
    <property type="term" value="F:ATP binding"/>
    <property type="evidence" value="ECO:0007669"/>
    <property type="project" value="UniProtKB-UniRule"/>
</dbReference>
<dbReference type="PIRSF" id="PIRSF017184">
    <property type="entry name" value="Nnr"/>
    <property type="match status" value="1"/>
</dbReference>
<evidence type="ECO:0000313" key="23">
    <source>
        <dbReference type="Proteomes" id="UP000214746"/>
    </source>
</evidence>
<evidence type="ECO:0000256" key="4">
    <source>
        <dbReference type="ARBA" id="ARBA00009524"/>
    </source>
</evidence>
<feature type="binding site" evidence="18">
    <location>
        <position position="59"/>
    </location>
    <ligand>
        <name>K(+)</name>
        <dbReference type="ChEBI" id="CHEBI:29103"/>
    </ligand>
</feature>
<dbReference type="EMBL" id="NHRJ02000002">
    <property type="protein sequence ID" value="PZE21743.1"/>
    <property type="molecule type" value="Genomic_DNA"/>
</dbReference>
<evidence type="ECO:0000256" key="8">
    <source>
        <dbReference type="ARBA" id="ARBA00022857"/>
    </source>
</evidence>
<feature type="domain" description="YjeF C-terminal" evidence="20">
    <location>
        <begin position="230"/>
        <end position="509"/>
    </location>
</feature>
<dbReference type="InterPro" id="IPR030677">
    <property type="entry name" value="Nnr"/>
</dbReference>
<dbReference type="InterPro" id="IPR004443">
    <property type="entry name" value="YjeF_N_dom"/>
</dbReference>
<feature type="binding site" evidence="18">
    <location>
        <begin position="58"/>
        <end position="62"/>
    </location>
    <ligand>
        <name>(6S)-NADPHX</name>
        <dbReference type="ChEBI" id="CHEBI:64076"/>
    </ligand>
</feature>
<keyword evidence="9 18" id="KW-0630">Potassium</keyword>
<comment type="caution">
    <text evidence="18">Lacks conserved residue(s) required for the propagation of feature annotation.</text>
</comment>